<dbReference type="GO" id="GO:0003676">
    <property type="term" value="F:nucleic acid binding"/>
    <property type="evidence" value="ECO:0007669"/>
    <property type="project" value="InterPro"/>
</dbReference>
<comment type="caution">
    <text evidence="4">The sequence shown here is derived from an EMBL/GenBank/DDBJ whole genome shotgun (WGS) entry which is preliminary data.</text>
</comment>
<evidence type="ECO:0000313" key="5">
    <source>
        <dbReference type="Proteomes" id="UP000188268"/>
    </source>
</evidence>
<keyword evidence="1" id="KW-0479">Metal-binding</keyword>
<dbReference type="AlphaFoldDB" id="A0A1R3G2I6"/>
<organism evidence="4 5">
    <name type="scientific">Corchorus capsularis</name>
    <name type="common">Jute</name>
    <dbReference type="NCBI Taxonomy" id="210143"/>
    <lineage>
        <taxon>Eukaryota</taxon>
        <taxon>Viridiplantae</taxon>
        <taxon>Streptophyta</taxon>
        <taxon>Embryophyta</taxon>
        <taxon>Tracheophyta</taxon>
        <taxon>Spermatophyta</taxon>
        <taxon>Magnoliopsida</taxon>
        <taxon>eudicotyledons</taxon>
        <taxon>Gunneridae</taxon>
        <taxon>Pentapetalae</taxon>
        <taxon>rosids</taxon>
        <taxon>malvids</taxon>
        <taxon>Malvales</taxon>
        <taxon>Malvaceae</taxon>
        <taxon>Grewioideae</taxon>
        <taxon>Apeibeae</taxon>
        <taxon>Corchorus</taxon>
    </lineage>
</organism>
<proteinExistence type="predicted"/>
<name>A0A1R3G2I6_COCAP</name>
<sequence length="432" mass="47623">VDLDQPLLPKIKIGKHTQPILYESIAGLCFECGCIGHKSNNCPNKKAPIGTMDCDFEAAATSMPSQTIAADEPKEVEGFGPWMVVSRRKNRGNGNIHRDKTLNNQGNSKNVKGSGPNKGSVAGPSSHNTRRGKEVGLGQPNNTKPPTPKTKVQISTDINAVESDKRDSSPHPRALSPDTLAESSKIPEVTTLPMEKSHLLPQPGFVNSLVREISEAFPHSKEISKQKISPPKNGPSKGERNSSTSLSSGRLLLDRTRSAVISDVQIEDFPHLLIPPPTETETSMTESFKNQLLADLVDQEFREAREIAVAEVATPTADPWVTHLMKRIIFTPDLPFVKTIVIPKFVKETRVIAQSYIERVTNQMEYNVVVLPHHHEEANMIWKMTDGTVTAVPEIAKWWLGSGNPTPSDMKILIWNCRGAANSEFKRVFTDL</sequence>
<gene>
    <name evidence="4" type="ORF">CCACVL1_29271</name>
</gene>
<feature type="domain" description="CCHC-type" evidence="3">
    <location>
        <begin position="29"/>
        <end position="44"/>
    </location>
</feature>
<dbReference type="EMBL" id="AWWV01015528">
    <property type="protein sequence ID" value="OMO52296.1"/>
    <property type="molecule type" value="Genomic_DNA"/>
</dbReference>
<keyword evidence="5" id="KW-1185">Reference proteome</keyword>
<evidence type="ECO:0000256" key="2">
    <source>
        <dbReference type="SAM" id="MobiDB-lite"/>
    </source>
</evidence>
<feature type="non-terminal residue" evidence="4">
    <location>
        <position position="1"/>
    </location>
</feature>
<keyword evidence="1" id="KW-0863">Zinc-finger</keyword>
<evidence type="ECO:0000259" key="3">
    <source>
        <dbReference type="PROSITE" id="PS50158"/>
    </source>
</evidence>
<dbReference type="InterPro" id="IPR001878">
    <property type="entry name" value="Znf_CCHC"/>
</dbReference>
<evidence type="ECO:0000313" key="4">
    <source>
        <dbReference type="EMBL" id="OMO52296.1"/>
    </source>
</evidence>
<accession>A0A1R3G2I6</accession>
<feature type="region of interest" description="Disordered" evidence="2">
    <location>
        <begin position="86"/>
        <end position="187"/>
    </location>
</feature>
<dbReference type="PROSITE" id="PS50158">
    <property type="entry name" value="ZF_CCHC"/>
    <property type="match status" value="1"/>
</dbReference>
<evidence type="ECO:0000256" key="1">
    <source>
        <dbReference type="PROSITE-ProRule" id="PRU00047"/>
    </source>
</evidence>
<protein>
    <submittedName>
        <fullName evidence="4">Zinc finger, CCHC-type</fullName>
    </submittedName>
</protein>
<dbReference type="GO" id="GO:0008270">
    <property type="term" value="F:zinc ion binding"/>
    <property type="evidence" value="ECO:0007669"/>
    <property type="project" value="UniProtKB-KW"/>
</dbReference>
<feature type="compositionally biased region" description="Polar residues" evidence="2">
    <location>
        <begin position="102"/>
        <end position="111"/>
    </location>
</feature>
<dbReference type="Proteomes" id="UP000188268">
    <property type="component" value="Unassembled WGS sequence"/>
</dbReference>
<feature type="non-terminal residue" evidence="4">
    <location>
        <position position="432"/>
    </location>
</feature>
<reference evidence="4 5" key="1">
    <citation type="submission" date="2013-09" db="EMBL/GenBank/DDBJ databases">
        <title>Corchorus capsularis genome sequencing.</title>
        <authorList>
            <person name="Alam M."/>
            <person name="Haque M.S."/>
            <person name="Islam M.S."/>
            <person name="Emdad E.M."/>
            <person name="Islam M.M."/>
            <person name="Ahmed B."/>
            <person name="Halim A."/>
            <person name="Hossen Q.M.M."/>
            <person name="Hossain M.Z."/>
            <person name="Ahmed R."/>
            <person name="Khan M.M."/>
            <person name="Islam R."/>
            <person name="Rashid M.M."/>
            <person name="Khan S.A."/>
            <person name="Rahman M.S."/>
            <person name="Alam M."/>
        </authorList>
    </citation>
    <scope>NUCLEOTIDE SEQUENCE [LARGE SCALE GENOMIC DNA]</scope>
    <source>
        <strain evidence="5">cv. CVL-1</strain>
        <tissue evidence="4">Whole seedling</tissue>
    </source>
</reference>
<dbReference type="Gramene" id="OMO52296">
    <property type="protein sequence ID" value="OMO52296"/>
    <property type="gene ID" value="CCACVL1_29271"/>
</dbReference>
<keyword evidence="1" id="KW-0862">Zinc</keyword>
<feature type="region of interest" description="Disordered" evidence="2">
    <location>
        <begin position="218"/>
        <end position="249"/>
    </location>
</feature>
<dbReference type="OrthoDB" id="1002340at2759"/>